<dbReference type="EMBL" id="JAMTCK010000006">
    <property type="protein sequence ID" value="MCP2165984.1"/>
    <property type="molecule type" value="Genomic_DNA"/>
</dbReference>
<keyword evidence="2" id="KW-0472">Membrane</keyword>
<dbReference type="AlphaFoldDB" id="A0AAE3GEQ6"/>
<organism evidence="3 4">
    <name type="scientific">Goodfellowiella coeruleoviolacea</name>
    <dbReference type="NCBI Taxonomy" id="334858"/>
    <lineage>
        <taxon>Bacteria</taxon>
        <taxon>Bacillati</taxon>
        <taxon>Actinomycetota</taxon>
        <taxon>Actinomycetes</taxon>
        <taxon>Pseudonocardiales</taxon>
        <taxon>Pseudonocardiaceae</taxon>
        <taxon>Goodfellowiella</taxon>
    </lineage>
</organism>
<evidence type="ECO:0000313" key="3">
    <source>
        <dbReference type="EMBL" id="MCP2165984.1"/>
    </source>
</evidence>
<dbReference type="SUPFAM" id="SSF81995">
    <property type="entry name" value="beta-sandwich domain of Sec23/24"/>
    <property type="match status" value="1"/>
</dbReference>
<keyword evidence="2" id="KW-0812">Transmembrane</keyword>
<feature type="region of interest" description="Disordered" evidence="1">
    <location>
        <begin position="1"/>
        <end position="32"/>
    </location>
</feature>
<keyword evidence="2" id="KW-1133">Transmembrane helix</keyword>
<sequence>MVPPPAPLRPEAQYPGPQPFPPQFPQPLPQQFPQFQAPQPMPWVAPMAPVGTAQTQSLPGPPTTVMAAFWCWLAGIVLSVLTTVLALVLPPDTADWLGGPGASLLGEQAREQTVTVVTGLVFGGLWAFFGFQMKAGRNWARIVLTVLVALNAVDAAVEPLLRGATGWAGLATDLATVVLMYLSSANAHFRYMKYV</sequence>
<comment type="caution">
    <text evidence="3">The sequence shown here is derived from an EMBL/GenBank/DDBJ whole genome shotgun (WGS) entry which is preliminary data.</text>
</comment>
<evidence type="ECO:0000256" key="2">
    <source>
        <dbReference type="SAM" id="Phobius"/>
    </source>
</evidence>
<name>A0AAE3GEQ6_9PSEU</name>
<evidence type="ECO:0000256" key="1">
    <source>
        <dbReference type="SAM" id="MobiDB-lite"/>
    </source>
</evidence>
<evidence type="ECO:0000313" key="4">
    <source>
        <dbReference type="Proteomes" id="UP001206128"/>
    </source>
</evidence>
<reference evidence="3" key="1">
    <citation type="submission" date="2022-06" db="EMBL/GenBank/DDBJ databases">
        <title>Genomic Encyclopedia of Archaeal and Bacterial Type Strains, Phase II (KMG-II): from individual species to whole genera.</title>
        <authorList>
            <person name="Goeker M."/>
        </authorList>
    </citation>
    <scope>NUCLEOTIDE SEQUENCE</scope>
    <source>
        <strain evidence="3">DSM 43935</strain>
    </source>
</reference>
<accession>A0AAE3GEQ6</accession>
<proteinExistence type="predicted"/>
<feature type="transmembrane region" description="Helical" evidence="2">
    <location>
        <begin position="163"/>
        <end position="183"/>
    </location>
</feature>
<protein>
    <submittedName>
        <fullName evidence="3">Uncharacterized protein</fullName>
    </submittedName>
</protein>
<feature type="transmembrane region" description="Helical" evidence="2">
    <location>
        <begin position="113"/>
        <end position="131"/>
    </location>
</feature>
<feature type="transmembrane region" description="Helical" evidence="2">
    <location>
        <begin position="138"/>
        <end position="157"/>
    </location>
</feature>
<dbReference type="Proteomes" id="UP001206128">
    <property type="component" value="Unassembled WGS sequence"/>
</dbReference>
<gene>
    <name evidence="3" type="ORF">LX83_002843</name>
</gene>
<feature type="compositionally biased region" description="Pro residues" evidence="1">
    <location>
        <begin position="16"/>
        <end position="30"/>
    </location>
</feature>
<keyword evidence="4" id="KW-1185">Reference proteome</keyword>
<feature type="transmembrane region" description="Helical" evidence="2">
    <location>
        <begin position="67"/>
        <end position="89"/>
    </location>
</feature>